<protein>
    <submittedName>
        <fullName evidence="1">Uncharacterized protein</fullName>
    </submittedName>
</protein>
<dbReference type="Proteomes" id="UP001147747">
    <property type="component" value="Unassembled WGS sequence"/>
</dbReference>
<accession>A0A9W9W6U9</accession>
<dbReference type="EMBL" id="JAPZBU010000005">
    <property type="protein sequence ID" value="KAJ5404476.1"/>
    <property type="molecule type" value="Genomic_DNA"/>
</dbReference>
<reference evidence="1" key="1">
    <citation type="submission" date="2022-12" db="EMBL/GenBank/DDBJ databases">
        <authorList>
            <person name="Petersen C."/>
        </authorList>
    </citation>
    <scope>NUCLEOTIDE SEQUENCE</scope>
    <source>
        <strain evidence="1">IBT 29677</strain>
    </source>
</reference>
<proteinExistence type="predicted"/>
<dbReference type="GeneID" id="81367964"/>
<organism evidence="1 2">
    <name type="scientific">Penicillium cosmopolitanum</name>
    <dbReference type="NCBI Taxonomy" id="1131564"/>
    <lineage>
        <taxon>Eukaryota</taxon>
        <taxon>Fungi</taxon>
        <taxon>Dikarya</taxon>
        <taxon>Ascomycota</taxon>
        <taxon>Pezizomycotina</taxon>
        <taxon>Eurotiomycetes</taxon>
        <taxon>Eurotiomycetidae</taxon>
        <taxon>Eurotiales</taxon>
        <taxon>Aspergillaceae</taxon>
        <taxon>Penicillium</taxon>
    </lineage>
</organism>
<comment type="caution">
    <text evidence="1">The sequence shown here is derived from an EMBL/GenBank/DDBJ whole genome shotgun (WGS) entry which is preliminary data.</text>
</comment>
<name>A0A9W9W6U9_9EURO</name>
<gene>
    <name evidence="1" type="ORF">N7509_004347</name>
</gene>
<sequence length="135" mass="15033">MVNKVLAQVFGKEGPHAYHWDKDSDAEPPNWTQTILARGSDKFGRPQGENGGNHYKGYVGAYRVTLTDAEYRRLEGYCTSEIPTQSDWSCELKESEGILNDFADGMRCMYAHLIQTPLVLTACEAIGTLDSSELP</sequence>
<keyword evidence="2" id="KW-1185">Reference proteome</keyword>
<evidence type="ECO:0000313" key="2">
    <source>
        <dbReference type="Proteomes" id="UP001147747"/>
    </source>
</evidence>
<dbReference type="RefSeq" id="XP_056491718.1">
    <property type="nucleotide sequence ID" value="XM_056628984.1"/>
</dbReference>
<dbReference type="OrthoDB" id="10383350at2759"/>
<evidence type="ECO:0000313" key="1">
    <source>
        <dbReference type="EMBL" id="KAJ5404476.1"/>
    </source>
</evidence>
<dbReference type="AlphaFoldDB" id="A0A9W9W6U9"/>
<reference evidence="1" key="2">
    <citation type="journal article" date="2023" name="IMA Fungus">
        <title>Comparative genomic study of the Penicillium genus elucidates a diverse pangenome and 15 lateral gene transfer events.</title>
        <authorList>
            <person name="Petersen C."/>
            <person name="Sorensen T."/>
            <person name="Nielsen M.R."/>
            <person name="Sondergaard T.E."/>
            <person name="Sorensen J.L."/>
            <person name="Fitzpatrick D.A."/>
            <person name="Frisvad J.C."/>
            <person name="Nielsen K.L."/>
        </authorList>
    </citation>
    <scope>NUCLEOTIDE SEQUENCE</scope>
    <source>
        <strain evidence="1">IBT 29677</strain>
    </source>
</reference>